<organism evidence="1 2">
    <name type="scientific">Shigella boydii 4444-74</name>
    <dbReference type="NCBI Taxonomy" id="766140"/>
    <lineage>
        <taxon>Bacteria</taxon>
        <taxon>Pseudomonadati</taxon>
        <taxon>Pseudomonadota</taxon>
        <taxon>Gammaproteobacteria</taxon>
        <taxon>Enterobacterales</taxon>
        <taxon>Enterobacteriaceae</taxon>
        <taxon>Shigella</taxon>
    </lineage>
</organism>
<dbReference type="Proteomes" id="UP000004199">
    <property type="component" value="Unassembled WGS sequence"/>
</dbReference>
<accession>I6F476</accession>
<sequence length="56" mass="6687">MLLAKNKRLANKRLFIVFNYRTSAWRYHNSIDTANHLKKLKFLATLTSFQNQMMTP</sequence>
<comment type="caution">
    <text evidence="1">The sequence shown here is derived from an EMBL/GenBank/DDBJ whole genome shotgun (WGS) entry which is preliminary data.</text>
</comment>
<name>I6F476_SHIBO</name>
<evidence type="ECO:0000313" key="1">
    <source>
        <dbReference type="EMBL" id="EIQ51068.1"/>
    </source>
</evidence>
<reference evidence="1 2" key="1">
    <citation type="submission" date="2012-03" db="EMBL/GenBank/DDBJ databases">
        <authorList>
            <person name="Rasko D."/>
            <person name="Redman J."/>
            <person name="Daugherty S.C."/>
            <person name="Tallon L."/>
            <person name="Sadzewicz L."/>
            <person name="Jones K."/>
            <person name="Santana-Cruz I."/>
            <person name="Liu X."/>
        </authorList>
    </citation>
    <scope>NUCLEOTIDE SEQUENCE [LARGE SCALE GENOMIC DNA]</scope>
    <source>
        <strain evidence="1 2">4444-74</strain>
    </source>
</reference>
<dbReference type="EMBL" id="AKNB01000066">
    <property type="protein sequence ID" value="EIQ51068.1"/>
    <property type="molecule type" value="Genomic_DNA"/>
</dbReference>
<dbReference type="AlphaFoldDB" id="I6F476"/>
<protein>
    <submittedName>
        <fullName evidence="1">Uncharacterized protein</fullName>
    </submittedName>
</protein>
<proteinExistence type="predicted"/>
<evidence type="ECO:0000313" key="2">
    <source>
        <dbReference type="Proteomes" id="UP000004199"/>
    </source>
</evidence>
<gene>
    <name evidence="1" type="ORF">SB444474_5450</name>
</gene>